<keyword evidence="2" id="KW-0472">Membrane</keyword>
<organism evidence="5">
    <name type="scientific">freshwater metagenome</name>
    <dbReference type="NCBI Taxonomy" id="449393"/>
    <lineage>
        <taxon>unclassified sequences</taxon>
        <taxon>metagenomes</taxon>
        <taxon>ecological metagenomes</taxon>
    </lineage>
</organism>
<gene>
    <name evidence="5" type="ORF">UFOPK1889_00696</name>
</gene>
<dbReference type="InterPro" id="IPR036116">
    <property type="entry name" value="FN3_sf"/>
</dbReference>
<accession>A0A6J6I031</accession>
<evidence type="ECO:0000256" key="2">
    <source>
        <dbReference type="SAM" id="Phobius"/>
    </source>
</evidence>
<dbReference type="InterPro" id="IPR001304">
    <property type="entry name" value="C-type_lectin-like"/>
</dbReference>
<proteinExistence type="predicted"/>
<dbReference type="SUPFAM" id="SSF56436">
    <property type="entry name" value="C-type lectin-like"/>
    <property type="match status" value="1"/>
</dbReference>
<dbReference type="Gene3D" id="3.10.100.10">
    <property type="entry name" value="Mannose-Binding Protein A, subunit A"/>
    <property type="match status" value="1"/>
</dbReference>
<dbReference type="Pfam" id="PF00041">
    <property type="entry name" value="fn3"/>
    <property type="match status" value="1"/>
</dbReference>
<evidence type="ECO:0000256" key="1">
    <source>
        <dbReference type="SAM" id="MobiDB-lite"/>
    </source>
</evidence>
<dbReference type="SUPFAM" id="SSF49265">
    <property type="entry name" value="Fibronectin type III"/>
    <property type="match status" value="1"/>
</dbReference>
<dbReference type="InterPro" id="IPR016186">
    <property type="entry name" value="C-type_lectin-like/link_sf"/>
</dbReference>
<evidence type="ECO:0000313" key="5">
    <source>
        <dbReference type="EMBL" id="CAB4618143.1"/>
    </source>
</evidence>
<dbReference type="PROSITE" id="PS50041">
    <property type="entry name" value="C_TYPE_LECTIN_2"/>
    <property type="match status" value="1"/>
</dbReference>
<dbReference type="SMART" id="SM00060">
    <property type="entry name" value="FN3"/>
    <property type="match status" value="1"/>
</dbReference>
<protein>
    <submittedName>
        <fullName evidence="5">Unannotated protein</fullName>
    </submittedName>
</protein>
<feature type="transmembrane region" description="Helical" evidence="2">
    <location>
        <begin position="902"/>
        <end position="921"/>
    </location>
</feature>
<feature type="domain" description="C-type lectin" evidence="3">
    <location>
        <begin position="163"/>
        <end position="269"/>
    </location>
</feature>
<feature type="domain" description="Fibronectin type-III" evidence="4">
    <location>
        <begin position="385"/>
        <end position="471"/>
    </location>
</feature>
<feature type="region of interest" description="Disordered" evidence="1">
    <location>
        <begin position="664"/>
        <end position="732"/>
    </location>
</feature>
<feature type="compositionally biased region" description="Low complexity" evidence="1">
    <location>
        <begin position="709"/>
        <end position="732"/>
    </location>
</feature>
<dbReference type="Gene3D" id="2.60.40.10">
    <property type="entry name" value="Immunoglobulins"/>
    <property type="match status" value="1"/>
</dbReference>
<keyword evidence="2" id="KW-1133">Transmembrane helix</keyword>
<keyword evidence="2" id="KW-0812">Transmembrane</keyword>
<dbReference type="CDD" id="cd00063">
    <property type="entry name" value="FN3"/>
    <property type="match status" value="1"/>
</dbReference>
<feature type="compositionally biased region" description="Polar residues" evidence="1">
    <location>
        <begin position="664"/>
        <end position="674"/>
    </location>
</feature>
<dbReference type="PROSITE" id="PS50853">
    <property type="entry name" value="FN3"/>
    <property type="match status" value="1"/>
</dbReference>
<dbReference type="InterPro" id="IPR013783">
    <property type="entry name" value="Ig-like_fold"/>
</dbReference>
<sequence length="932" mass="95206">MNMRGKKRGFGTFSVLPLAVVLATLSLVVMSASPSRQEGSANAVATATITAPVAPSFSLNTAGQDPGNFVLSNFNAGDTLNVSVGFVNPPSGTTFALPTTTGLTAGFGYNFTGGKTQISFTGTMANSNAALAAMTVSTGSTNGTITIRVTASVNTANVYYNPINGHYYKYVNINRTADAAITAAESDQMYGVKGYLATITSAQEQAFIYANINASNLWVGGTDDQTVINATCGTNYANQNAAEGKWTWVTGPEACQQFWEGNTNVVMYWVHKDTGANLTRIAGNASNARYENWCWGNPSPYTLVAPNASGRSGTGEPNGAGGSEQFMVDKWGGSTCWNDWGRYASGVQQSIIEYSENWGTGANARGSFTGADVASAEVSALVDNSPKDVVATRNGSGSMSVSWTAPLTGTVSSYTVASTPGSRTCTVTAPATSCTVTGLTNGTAYTFIVTATFADSTTKASLASSSVTADDGLTPVASAITDSVKSSANASVRSSKLGTLYLVNTSVNVSNLASITGAAGSLWNQVTISSAGVDTNISASGLDEGTYKAYAKDALGVLSAASSGTVTVDDTSPTVTLSVASSTAVVATISFKVTGNEAIDCSSLSTTIGTDFDVTNISSLVSIDQTSSALCTVNARSVAAAGGGSIVSTLESANSFSVADSAGNTQGTLTGSPKSITVTIPQNTTTTSSTTTVPAATSENPSGGDGGSATPVGSVQTTTTVPTRSVPSTSVASTTTTIAATKADVSTADDIGGAPTAPTAKPGEVTALVGGANIPVAVERKNNEIMVKVSSVSLVVKGLDEKNSIVPLDVDGALRIKDVRKLEVVISGLAPNSQISAWMFSTPLFLGKAKSDEFGNIRVTFDSPENVEIGSHRHVFSSISSKGENLVVSLGSRIQPDSSGPLWSWVLVLLLIIAIGAGLIIPARRRRAESNA</sequence>
<dbReference type="EMBL" id="CAEZUZ010000101">
    <property type="protein sequence ID" value="CAB4618143.1"/>
    <property type="molecule type" value="Genomic_DNA"/>
</dbReference>
<dbReference type="AlphaFoldDB" id="A0A6J6I031"/>
<evidence type="ECO:0000259" key="3">
    <source>
        <dbReference type="PROSITE" id="PS50041"/>
    </source>
</evidence>
<dbReference type="InterPro" id="IPR003961">
    <property type="entry name" value="FN3_dom"/>
</dbReference>
<feature type="compositionally biased region" description="Low complexity" evidence="1">
    <location>
        <begin position="675"/>
        <end position="698"/>
    </location>
</feature>
<evidence type="ECO:0000259" key="4">
    <source>
        <dbReference type="PROSITE" id="PS50853"/>
    </source>
</evidence>
<reference evidence="5" key="1">
    <citation type="submission" date="2020-05" db="EMBL/GenBank/DDBJ databases">
        <authorList>
            <person name="Chiriac C."/>
            <person name="Salcher M."/>
            <person name="Ghai R."/>
            <person name="Kavagutti S V."/>
        </authorList>
    </citation>
    <scope>NUCLEOTIDE SEQUENCE</scope>
</reference>
<name>A0A6J6I031_9ZZZZ</name>
<dbReference type="InterPro" id="IPR016187">
    <property type="entry name" value="CTDL_fold"/>
</dbReference>